<keyword evidence="6" id="KW-1185">Reference proteome</keyword>
<organism evidence="5 6">
    <name type="scientific">Flaviflexus equikiangi</name>
    <dbReference type="NCBI Taxonomy" id="2758573"/>
    <lineage>
        <taxon>Bacteria</taxon>
        <taxon>Bacillati</taxon>
        <taxon>Actinomycetota</taxon>
        <taxon>Actinomycetes</taxon>
        <taxon>Actinomycetales</taxon>
        <taxon>Actinomycetaceae</taxon>
        <taxon>Flaviflexus</taxon>
    </lineage>
</organism>
<reference evidence="6" key="1">
    <citation type="submission" date="2021-02" db="EMBL/GenBank/DDBJ databases">
        <title>Leucobacter sp. CX169.</title>
        <authorList>
            <person name="Cheng Y."/>
        </authorList>
    </citation>
    <scope>NUCLEOTIDE SEQUENCE [LARGE SCALE GENOMIC DNA]</scope>
    <source>
        <strain evidence="6">JY899</strain>
    </source>
</reference>
<dbReference type="PROSITE" id="PS51118">
    <property type="entry name" value="HTH_HXLR"/>
    <property type="match status" value="1"/>
</dbReference>
<name>A0ABS2TC69_9ACTO</name>
<dbReference type="InterPro" id="IPR002577">
    <property type="entry name" value="HTH_HxlR"/>
</dbReference>
<dbReference type="CDD" id="cd00090">
    <property type="entry name" value="HTH_ARSR"/>
    <property type="match status" value="1"/>
</dbReference>
<evidence type="ECO:0000256" key="3">
    <source>
        <dbReference type="ARBA" id="ARBA00023163"/>
    </source>
</evidence>
<evidence type="ECO:0000313" key="6">
    <source>
        <dbReference type="Proteomes" id="UP000705983"/>
    </source>
</evidence>
<dbReference type="EMBL" id="JAFFJS010000001">
    <property type="protein sequence ID" value="MBM9432235.1"/>
    <property type="molecule type" value="Genomic_DNA"/>
</dbReference>
<dbReference type="PANTHER" id="PTHR33204">
    <property type="entry name" value="TRANSCRIPTIONAL REGULATOR, MARR FAMILY"/>
    <property type="match status" value="1"/>
</dbReference>
<feature type="domain" description="HTH hxlR-type" evidence="4">
    <location>
        <begin position="19"/>
        <end position="114"/>
    </location>
</feature>
<evidence type="ECO:0000256" key="1">
    <source>
        <dbReference type="ARBA" id="ARBA00023015"/>
    </source>
</evidence>
<dbReference type="PANTHER" id="PTHR33204:SF37">
    <property type="entry name" value="HTH-TYPE TRANSCRIPTIONAL REGULATOR YODB"/>
    <property type="match status" value="1"/>
</dbReference>
<evidence type="ECO:0000256" key="2">
    <source>
        <dbReference type="ARBA" id="ARBA00023125"/>
    </source>
</evidence>
<proteinExistence type="predicted"/>
<protein>
    <submittedName>
        <fullName evidence="5">Helix-turn-helix transcriptional regulator</fullName>
    </submittedName>
</protein>
<keyword evidence="2" id="KW-0238">DNA-binding</keyword>
<dbReference type="RefSeq" id="WP_204736185.1">
    <property type="nucleotide sequence ID" value="NZ_CP059676.1"/>
</dbReference>
<dbReference type="InterPro" id="IPR036390">
    <property type="entry name" value="WH_DNA-bd_sf"/>
</dbReference>
<dbReference type="Gene3D" id="1.10.10.10">
    <property type="entry name" value="Winged helix-like DNA-binding domain superfamily/Winged helix DNA-binding domain"/>
    <property type="match status" value="1"/>
</dbReference>
<evidence type="ECO:0000259" key="4">
    <source>
        <dbReference type="PROSITE" id="PS51118"/>
    </source>
</evidence>
<accession>A0ABS2TC69</accession>
<keyword evidence="1" id="KW-0805">Transcription regulation</keyword>
<keyword evidence="3" id="KW-0804">Transcription</keyword>
<sequence>MTVQDEPLKGRMDVPLEKCEELERIHFILGKRWMGPIVDTLRQRPAHFNELSKVLDVSRRMLSARLKELISIGVVERTDEHGEILYALTPSGQELGPSLDVMREWAIRHVDLIRD</sequence>
<dbReference type="InterPro" id="IPR036388">
    <property type="entry name" value="WH-like_DNA-bd_sf"/>
</dbReference>
<dbReference type="Proteomes" id="UP000705983">
    <property type="component" value="Unassembled WGS sequence"/>
</dbReference>
<dbReference type="SUPFAM" id="SSF46785">
    <property type="entry name" value="Winged helix' DNA-binding domain"/>
    <property type="match status" value="1"/>
</dbReference>
<dbReference type="Pfam" id="PF01638">
    <property type="entry name" value="HxlR"/>
    <property type="match status" value="1"/>
</dbReference>
<evidence type="ECO:0000313" key="5">
    <source>
        <dbReference type="EMBL" id="MBM9432235.1"/>
    </source>
</evidence>
<dbReference type="InterPro" id="IPR011991">
    <property type="entry name" value="ArsR-like_HTH"/>
</dbReference>
<gene>
    <name evidence="5" type="ORF">JVW63_00705</name>
</gene>
<comment type="caution">
    <text evidence="5">The sequence shown here is derived from an EMBL/GenBank/DDBJ whole genome shotgun (WGS) entry which is preliminary data.</text>
</comment>